<name>A0AAW1P908_9CHLO</name>
<dbReference type="GO" id="GO:0008320">
    <property type="term" value="F:protein transmembrane transporter activity"/>
    <property type="evidence" value="ECO:0007669"/>
    <property type="project" value="TreeGrafter"/>
</dbReference>
<comment type="caution">
    <text evidence="6">The sequence shown here is derived from an EMBL/GenBank/DDBJ whole genome shotgun (WGS) entry which is preliminary data.</text>
</comment>
<evidence type="ECO:0000313" key="7">
    <source>
        <dbReference type="Proteomes" id="UP001489004"/>
    </source>
</evidence>
<dbReference type="AlphaFoldDB" id="A0AAW1P908"/>
<dbReference type="GO" id="GO:0030943">
    <property type="term" value="F:mitochondrion targeting sequence binding"/>
    <property type="evidence" value="ECO:0007669"/>
    <property type="project" value="TreeGrafter"/>
</dbReference>
<comment type="subcellular location">
    <subcellularLocation>
        <location evidence="1">Membrane</location>
        <topology evidence="1">Multi-pass membrane protein</topology>
    </subcellularLocation>
</comment>
<keyword evidence="4" id="KW-0472">Membrane</keyword>
<evidence type="ECO:0000256" key="5">
    <source>
        <dbReference type="SAM" id="MobiDB-lite"/>
    </source>
</evidence>
<dbReference type="PANTHER" id="PTHR14110:SF1">
    <property type="entry name" value="CHLOROPLASTIC IMPORT INNER MEMBRANE TRANSLOCASE SUBUNIT TIM22-2-RELATED"/>
    <property type="match status" value="1"/>
</dbReference>
<gene>
    <name evidence="6" type="ORF">WJX72_008146</name>
</gene>
<evidence type="ECO:0000256" key="4">
    <source>
        <dbReference type="ARBA" id="ARBA00023136"/>
    </source>
</evidence>
<feature type="region of interest" description="Disordered" evidence="5">
    <location>
        <begin position="182"/>
        <end position="201"/>
    </location>
</feature>
<reference evidence="6 7" key="1">
    <citation type="journal article" date="2024" name="Nat. Commun.">
        <title>Phylogenomics reveals the evolutionary origins of lichenization in chlorophyte algae.</title>
        <authorList>
            <person name="Puginier C."/>
            <person name="Libourel C."/>
            <person name="Otte J."/>
            <person name="Skaloud P."/>
            <person name="Haon M."/>
            <person name="Grisel S."/>
            <person name="Petersen M."/>
            <person name="Berrin J.G."/>
            <person name="Delaux P.M."/>
            <person name="Dal Grande F."/>
            <person name="Keller J."/>
        </authorList>
    </citation>
    <scope>NUCLEOTIDE SEQUENCE [LARGE SCALE GENOMIC DNA]</scope>
    <source>
        <strain evidence="6 7">SAG 2043</strain>
    </source>
</reference>
<keyword evidence="2" id="KW-0812">Transmembrane</keyword>
<dbReference type="EMBL" id="JALJOR010000017">
    <property type="protein sequence ID" value="KAK9804838.1"/>
    <property type="molecule type" value="Genomic_DNA"/>
</dbReference>
<organism evidence="6 7">
    <name type="scientific">[Myrmecia] bisecta</name>
    <dbReference type="NCBI Taxonomy" id="41462"/>
    <lineage>
        <taxon>Eukaryota</taxon>
        <taxon>Viridiplantae</taxon>
        <taxon>Chlorophyta</taxon>
        <taxon>core chlorophytes</taxon>
        <taxon>Trebouxiophyceae</taxon>
        <taxon>Trebouxiales</taxon>
        <taxon>Trebouxiaceae</taxon>
        <taxon>Myrmecia</taxon>
    </lineage>
</organism>
<dbReference type="InterPro" id="IPR039175">
    <property type="entry name" value="TIM22"/>
</dbReference>
<proteinExistence type="predicted"/>
<evidence type="ECO:0000256" key="2">
    <source>
        <dbReference type="ARBA" id="ARBA00022692"/>
    </source>
</evidence>
<sequence>MADAGPEKGAQPVNGKKRQEKRPKQEEIFVSGRQALLEQPLPAEVDGAEPSSAPAEPYELPCTLNGIMAGFSGGSLGYVFGFGPHLFTHKGPGRLKASNYKGLESAKTFAIMGGLYAAVSCYMKRIRLKEDAFNGGAAGCATGLALGWSGGPRSALQSCVGFGLFSFVIDYFSNPGAATAASLPQASHPEQHKQARFTQTSRRPYAALQPIIRPGDSRYSGDETAC</sequence>
<evidence type="ECO:0008006" key="8">
    <source>
        <dbReference type="Google" id="ProtNLM"/>
    </source>
</evidence>
<dbReference type="Pfam" id="PF02466">
    <property type="entry name" value="Tim17"/>
    <property type="match status" value="1"/>
</dbReference>
<dbReference type="GO" id="GO:0042721">
    <property type="term" value="C:TIM22 mitochondrial import inner membrane insertion complex"/>
    <property type="evidence" value="ECO:0007669"/>
    <property type="project" value="InterPro"/>
</dbReference>
<evidence type="ECO:0000313" key="6">
    <source>
        <dbReference type="EMBL" id="KAK9804838.1"/>
    </source>
</evidence>
<evidence type="ECO:0000256" key="1">
    <source>
        <dbReference type="ARBA" id="ARBA00004141"/>
    </source>
</evidence>
<keyword evidence="7" id="KW-1185">Reference proteome</keyword>
<accession>A0AAW1P908</accession>
<dbReference type="PANTHER" id="PTHR14110">
    <property type="entry name" value="MITOCHONDRIAL IMPORT INNER MEMBRANE TRANSLOCASE SUBUNIT TIM22"/>
    <property type="match status" value="1"/>
</dbReference>
<dbReference type="Proteomes" id="UP001489004">
    <property type="component" value="Unassembled WGS sequence"/>
</dbReference>
<dbReference type="GO" id="GO:0045039">
    <property type="term" value="P:protein insertion into mitochondrial inner membrane"/>
    <property type="evidence" value="ECO:0007669"/>
    <property type="project" value="InterPro"/>
</dbReference>
<keyword evidence="3" id="KW-1133">Transmembrane helix</keyword>
<protein>
    <recommendedName>
        <fullName evidence="8">Mitochondrial import inner membrane translocase subunit TIM22</fullName>
    </recommendedName>
</protein>
<feature type="region of interest" description="Disordered" evidence="5">
    <location>
        <begin position="1"/>
        <end position="26"/>
    </location>
</feature>
<evidence type="ECO:0000256" key="3">
    <source>
        <dbReference type="ARBA" id="ARBA00022989"/>
    </source>
</evidence>